<dbReference type="EMBL" id="CP071090">
    <property type="protein sequence ID" value="QSQ21072.1"/>
    <property type="molecule type" value="Genomic_DNA"/>
</dbReference>
<dbReference type="Gene3D" id="3.30.420.40">
    <property type="match status" value="1"/>
</dbReference>
<gene>
    <name evidence="2" type="ORF">JY651_38650</name>
</gene>
<feature type="region of interest" description="Disordered" evidence="1">
    <location>
        <begin position="199"/>
        <end position="220"/>
    </location>
</feature>
<dbReference type="SUPFAM" id="SSF53067">
    <property type="entry name" value="Actin-like ATPase domain"/>
    <property type="match status" value="1"/>
</dbReference>
<reference evidence="2 3" key="1">
    <citation type="submission" date="2021-02" db="EMBL/GenBank/DDBJ databases">
        <title>De Novo genome assembly of isolated myxobacteria.</title>
        <authorList>
            <person name="Stevens D.C."/>
        </authorList>
    </citation>
    <scope>NUCLEOTIDE SEQUENCE [LARGE SCALE GENOMIC DNA]</scope>
    <source>
        <strain evidence="3">SCPEA02</strain>
    </source>
</reference>
<dbReference type="RefSeq" id="WP_206722651.1">
    <property type="nucleotide sequence ID" value="NZ_CP071090.1"/>
</dbReference>
<evidence type="ECO:0000313" key="2">
    <source>
        <dbReference type="EMBL" id="QSQ21072.1"/>
    </source>
</evidence>
<protein>
    <submittedName>
        <fullName evidence="2">ROK family protein</fullName>
    </submittedName>
</protein>
<organism evidence="2 3">
    <name type="scientific">Pyxidicoccus parkwayensis</name>
    <dbReference type="NCBI Taxonomy" id="2813578"/>
    <lineage>
        <taxon>Bacteria</taxon>
        <taxon>Pseudomonadati</taxon>
        <taxon>Myxococcota</taxon>
        <taxon>Myxococcia</taxon>
        <taxon>Myxococcales</taxon>
        <taxon>Cystobacterineae</taxon>
        <taxon>Myxococcaceae</taxon>
        <taxon>Pyxidicoccus</taxon>
    </lineage>
</organism>
<evidence type="ECO:0000256" key="1">
    <source>
        <dbReference type="SAM" id="MobiDB-lite"/>
    </source>
</evidence>
<dbReference type="Proteomes" id="UP000662747">
    <property type="component" value="Chromosome"/>
</dbReference>
<name>A0ABX7NQE0_9BACT</name>
<feature type="compositionally biased region" description="Polar residues" evidence="1">
    <location>
        <begin position="200"/>
        <end position="220"/>
    </location>
</feature>
<proteinExistence type="predicted"/>
<accession>A0ABX7NQE0</accession>
<dbReference type="InterPro" id="IPR043129">
    <property type="entry name" value="ATPase_NBD"/>
</dbReference>
<sequence length="311" mass="32776">MSHATSGWSARRYVPEGVSSLEVWNHPVLGRELWELLGTERVERDRRAGVPESMLAFHLLPVLAGALADLVTEHDADAVWICGGLTCLEGFTELVEEATAGLPFPVYVAEDPRYAPVHAGLRLLEPLRPRRPVALDVGQTSIKCASPGAQRIFERDTGVVPFLHIGTPRPEDGRHVRAAVRFIGDALRAFVEQGEAVPANTRSDAAIPSNTPSTSAQTGAGTPGALCLALPCPLDAALVPGGCTYGWEGHAPLVTDILRAAGLSGGGAVLVLNDAELAAEAARGDPRLEDSRRVLCLTLGFGPGGALLMRG</sequence>
<keyword evidence="3" id="KW-1185">Reference proteome</keyword>
<evidence type="ECO:0000313" key="3">
    <source>
        <dbReference type="Proteomes" id="UP000662747"/>
    </source>
</evidence>